<comment type="caution">
    <text evidence="1">The sequence shown here is derived from an EMBL/GenBank/DDBJ whole genome shotgun (WGS) entry which is preliminary data.</text>
</comment>
<evidence type="ECO:0000313" key="2">
    <source>
        <dbReference type="Proteomes" id="UP000799754"/>
    </source>
</evidence>
<dbReference type="Proteomes" id="UP000799754">
    <property type="component" value="Unassembled WGS sequence"/>
</dbReference>
<evidence type="ECO:0000313" key="1">
    <source>
        <dbReference type="EMBL" id="KAF2623029.1"/>
    </source>
</evidence>
<name>A0ACB6RMM3_9PLEO</name>
<dbReference type="EMBL" id="MU006740">
    <property type="protein sequence ID" value="KAF2623029.1"/>
    <property type="molecule type" value="Genomic_DNA"/>
</dbReference>
<gene>
    <name evidence="1" type="ORF">BU25DRAFT_479614</name>
</gene>
<reference evidence="1" key="1">
    <citation type="journal article" date="2020" name="Stud. Mycol.">
        <title>101 Dothideomycetes genomes: a test case for predicting lifestyles and emergence of pathogens.</title>
        <authorList>
            <person name="Haridas S."/>
            <person name="Albert R."/>
            <person name="Binder M."/>
            <person name="Bloem J."/>
            <person name="Labutti K."/>
            <person name="Salamov A."/>
            <person name="Andreopoulos B."/>
            <person name="Baker S."/>
            <person name="Barry K."/>
            <person name="Bills G."/>
            <person name="Bluhm B."/>
            <person name="Cannon C."/>
            <person name="Castanera R."/>
            <person name="Culley D."/>
            <person name="Daum C."/>
            <person name="Ezra D."/>
            <person name="Gonzalez J."/>
            <person name="Henrissat B."/>
            <person name="Kuo A."/>
            <person name="Liang C."/>
            <person name="Lipzen A."/>
            <person name="Lutzoni F."/>
            <person name="Magnuson J."/>
            <person name="Mondo S."/>
            <person name="Nolan M."/>
            <person name="Ohm R."/>
            <person name="Pangilinan J."/>
            <person name="Park H.-J."/>
            <person name="Ramirez L."/>
            <person name="Alfaro M."/>
            <person name="Sun H."/>
            <person name="Tritt A."/>
            <person name="Yoshinaga Y."/>
            <person name="Zwiers L.-H."/>
            <person name="Turgeon B."/>
            <person name="Goodwin S."/>
            <person name="Spatafora J."/>
            <person name="Crous P."/>
            <person name="Grigoriev I."/>
        </authorList>
    </citation>
    <scope>NUCLEOTIDE SEQUENCE</scope>
    <source>
        <strain evidence="1">CBS 525.71</strain>
    </source>
</reference>
<accession>A0ACB6RMM3</accession>
<sequence length="435" mass="48779">MRQGRLSHAALMSYGNGASSRRGSSLTPTTTMMVKNIFGVTGQRSTRSQPAATKNLSRAPALSQDHWNNQNAVRTRKVLTMQLHLSECLRTVTSTHTSFAYWAMLQSNTGQPGTRHPFIMMTRLPGKSAHSTWFDDDYDEADSDTNFRSGKLSSPSVVKKRTSFLRSPARIMAEINTFFFDEIGIPIIPLDDSAPPTIGPLYQWDNTGSDDCTERPPGTTTHAYILSAWEPLDIIFSHPIFNPSCPETFTLHHADRDLQNILVDSSGNITGITDWDRCLAVPRCIGSSSAPLFLQKDWMLAYLNYLSTSPYMAFTTHCYRQIYAATLAEQGCGDAKYTMKSAMYQAGIMSLYDRDYEDVRDFLEKVLRCVPAFRGGVDEVVRAFEMGWSPSEQILRQHLAVIFEPEMPDMKVLADADAEIAAMAWMIGFEYKDDC</sequence>
<proteinExistence type="predicted"/>
<protein>
    <submittedName>
        <fullName evidence="1">Uncharacterized protein</fullName>
    </submittedName>
</protein>
<organism evidence="1 2">
    <name type="scientific">Macroventuria anomochaeta</name>
    <dbReference type="NCBI Taxonomy" id="301207"/>
    <lineage>
        <taxon>Eukaryota</taxon>
        <taxon>Fungi</taxon>
        <taxon>Dikarya</taxon>
        <taxon>Ascomycota</taxon>
        <taxon>Pezizomycotina</taxon>
        <taxon>Dothideomycetes</taxon>
        <taxon>Pleosporomycetidae</taxon>
        <taxon>Pleosporales</taxon>
        <taxon>Pleosporineae</taxon>
        <taxon>Didymellaceae</taxon>
        <taxon>Macroventuria</taxon>
    </lineage>
</organism>
<keyword evidence="2" id="KW-1185">Reference proteome</keyword>